<gene>
    <name evidence="2" type="ORF">PDIGIT_LOCUS704</name>
</gene>
<accession>A0A9W4XJR4</accession>
<proteinExistence type="predicted"/>
<protein>
    <submittedName>
        <fullName evidence="2">Uncharacterized protein</fullName>
    </submittedName>
</protein>
<sequence>MSSPRCTKLKLEAQNHLSNYDSKRSPLNHHSPTNKVSKQGKQGT</sequence>
<evidence type="ECO:0000313" key="3">
    <source>
        <dbReference type="Proteomes" id="UP001152607"/>
    </source>
</evidence>
<evidence type="ECO:0000313" key="2">
    <source>
        <dbReference type="EMBL" id="CAI6244197.1"/>
    </source>
</evidence>
<feature type="region of interest" description="Disordered" evidence="1">
    <location>
        <begin position="18"/>
        <end position="44"/>
    </location>
</feature>
<keyword evidence="3" id="KW-1185">Reference proteome</keyword>
<feature type="compositionally biased region" description="Polar residues" evidence="1">
    <location>
        <begin position="28"/>
        <end position="44"/>
    </location>
</feature>
<name>A0A9W4XJR4_9PLEO</name>
<dbReference type="Proteomes" id="UP001152607">
    <property type="component" value="Unassembled WGS sequence"/>
</dbReference>
<evidence type="ECO:0000256" key="1">
    <source>
        <dbReference type="SAM" id="MobiDB-lite"/>
    </source>
</evidence>
<comment type="caution">
    <text evidence="2">The sequence shown here is derived from an EMBL/GenBank/DDBJ whole genome shotgun (WGS) entry which is preliminary data.</text>
</comment>
<dbReference type="AlphaFoldDB" id="A0A9W4XJR4"/>
<organism evidence="2 3">
    <name type="scientific">Periconia digitata</name>
    <dbReference type="NCBI Taxonomy" id="1303443"/>
    <lineage>
        <taxon>Eukaryota</taxon>
        <taxon>Fungi</taxon>
        <taxon>Dikarya</taxon>
        <taxon>Ascomycota</taxon>
        <taxon>Pezizomycotina</taxon>
        <taxon>Dothideomycetes</taxon>
        <taxon>Pleosporomycetidae</taxon>
        <taxon>Pleosporales</taxon>
        <taxon>Massarineae</taxon>
        <taxon>Periconiaceae</taxon>
        <taxon>Periconia</taxon>
    </lineage>
</organism>
<dbReference type="EMBL" id="CAOQHR010000001">
    <property type="protein sequence ID" value="CAI6244197.1"/>
    <property type="molecule type" value="Genomic_DNA"/>
</dbReference>
<reference evidence="2" key="1">
    <citation type="submission" date="2023-01" db="EMBL/GenBank/DDBJ databases">
        <authorList>
            <person name="Van Ghelder C."/>
            <person name="Rancurel C."/>
        </authorList>
    </citation>
    <scope>NUCLEOTIDE SEQUENCE</scope>
    <source>
        <strain evidence="2">CNCM I-4278</strain>
    </source>
</reference>